<dbReference type="SUPFAM" id="SSF53927">
    <property type="entry name" value="Cytidine deaminase-like"/>
    <property type="match status" value="1"/>
</dbReference>
<feature type="binding site" evidence="8">
    <location>
        <position position="80"/>
    </location>
    <ligand>
        <name>Zn(2+)</name>
        <dbReference type="ChEBI" id="CHEBI:29105"/>
        <note>catalytic</note>
    </ligand>
</feature>
<dbReference type="PANTHER" id="PTHR11079:SF202">
    <property type="entry name" value="TRNA-SPECIFIC ADENOSINE DEAMINASE"/>
    <property type="match status" value="1"/>
</dbReference>
<protein>
    <recommendedName>
        <fullName evidence="8">tRNA-specific adenosine deaminase</fullName>
        <ecNumber evidence="8">3.5.4.33</ecNumber>
    </recommendedName>
</protein>
<evidence type="ECO:0000256" key="1">
    <source>
        <dbReference type="ARBA" id="ARBA00010669"/>
    </source>
</evidence>
<dbReference type="Pfam" id="PF14437">
    <property type="entry name" value="MafB19-deam"/>
    <property type="match status" value="1"/>
</dbReference>
<sequence length="152" mass="17105">MKEFMKLALKEAEKAFDKGEVPIGAIIVKNEKVIAKAHNQKENLKDPTAHAEILVIREAAKILGTWRLAGCELYVTIEPCPMCAGAVVQSRIQRLVIGAMEPKFGGAGSIFNIVNHPKLNHKIEVIEGTLEEECLQLMQDFFKRLRQKRKKK</sequence>
<dbReference type="InterPro" id="IPR016192">
    <property type="entry name" value="APOBEC/CMP_deaminase_Zn-bd"/>
</dbReference>
<comment type="catalytic activity">
    <reaction evidence="7 8">
        <text>adenosine(34) in tRNA + H2O + H(+) = inosine(34) in tRNA + NH4(+)</text>
        <dbReference type="Rhea" id="RHEA:43168"/>
        <dbReference type="Rhea" id="RHEA-COMP:10373"/>
        <dbReference type="Rhea" id="RHEA-COMP:10374"/>
        <dbReference type="ChEBI" id="CHEBI:15377"/>
        <dbReference type="ChEBI" id="CHEBI:15378"/>
        <dbReference type="ChEBI" id="CHEBI:28938"/>
        <dbReference type="ChEBI" id="CHEBI:74411"/>
        <dbReference type="ChEBI" id="CHEBI:82852"/>
        <dbReference type="EC" id="3.5.4.33"/>
    </reaction>
</comment>
<comment type="function">
    <text evidence="8">Catalyzes the deamination of adenosine to inosine at the wobble position 34 of tRNA(Arg2).</text>
</comment>
<dbReference type="PANTHER" id="PTHR11079">
    <property type="entry name" value="CYTOSINE DEAMINASE FAMILY MEMBER"/>
    <property type="match status" value="1"/>
</dbReference>
<dbReference type="GO" id="GO:0002100">
    <property type="term" value="P:tRNA wobble adenosine to inosine editing"/>
    <property type="evidence" value="ECO:0007669"/>
    <property type="project" value="UniProtKB-UniRule"/>
</dbReference>
<keyword evidence="11" id="KW-1185">Reference proteome</keyword>
<dbReference type="FunFam" id="3.40.140.10:FF:000005">
    <property type="entry name" value="tRNA-specific adenosine deaminase"/>
    <property type="match status" value="1"/>
</dbReference>
<dbReference type="GO" id="GO:0052717">
    <property type="term" value="F:tRNA-specific adenosine-34 deaminase activity"/>
    <property type="evidence" value="ECO:0007669"/>
    <property type="project" value="UniProtKB-UniRule"/>
</dbReference>
<evidence type="ECO:0000256" key="3">
    <source>
        <dbReference type="ARBA" id="ARBA00022694"/>
    </source>
</evidence>
<dbReference type="Gene3D" id="3.40.140.10">
    <property type="entry name" value="Cytidine Deaminase, domain 2"/>
    <property type="match status" value="1"/>
</dbReference>
<dbReference type="EC" id="3.5.4.33" evidence="8"/>
<keyword evidence="4 8" id="KW-0479">Metal-binding</keyword>
<feature type="binding site" evidence="8">
    <location>
        <position position="50"/>
    </location>
    <ligand>
        <name>Zn(2+)</name>
        <dbReference type="ChEBI" id="CHEBI:29105"/>
        <note>catalytic</note>
    </ligand>
</feature>
<evidence type="ECO:0000256" key="4">
    <source>
        <dbReference type="ARBA" id="ARBA00022723"/>
    </source>
</evidence>
<feature type="binding site" evidence="8">
    <location>
        <position position="83"/>
    </location>
    <ligand>
        <name>Zn(2+)</name>
        <dbReference type="ChEBI" id="CHEBI:29105"/>
        <note>catalytic</note>
    </ligand>
</feature>
<organism evidence="10 11">
    <name type="scientific">Garciella nitratireducens DSM 15102</name>
    <dbReference type="NCBI Taxonomy" id="1121911"/>
    <lineage>
        <taxon>Bacteria</taxon>
        <taxon>Bacillati</taxon>
        <taxon>Bacillota</taxon>
        <taxon>Clostridia</taxon>
        <taxon>Eubacteriales</taxon>
        <taxon>Eubacteriaceae</taxon>
        <taxon>Garciella</taxon>
    </lineage>
</organism>
<evidence type="ECO:0000313" key="10">
    <source>
        <dbReference type="EMBL" id="SJZ79056.1"/>
    </source>
</evidence>
<evidence type="ECO:0000259" key="9">
    <source>
        <dbReference type="PROSITE" id="PS51747"/>
    </source>
</evidence>
<dbReference type="InterPro" id="IPR016193">
    <property type="entry name" value="Cytidine_deaminase-like"/>
</dbReference>
<dbReference type="GO" id="GO:0008270">
    <property type="term" value="F:zinc ion binding"/>
    <property type="evidence" value="ECO:0007669"/>
    <property type="project" value="UniProtKB-UniRule"/>
</dbReference>
<evidence type="ECO:0000256" key="5">
    <source>
        <dbReference type="ARBA" id="ARBA00022801"/>
    </source>
</evidence>
<dbReference type="EMBL" id="FUWV01000011">
    <property type="protein sequence ID" value="SJZ79056.1"/>
    <property type="molecule type" value="Genomic_DNA"/>
</dbReference>
<evidence type="ECO:0000256" key="2">
    <source>
        <dbReference type="ARBA" id="ARBA00011738"/>
    </source>
</evidence>
<dbReference type="InterPro" id="IPR028883">
    <property type="entry name" value="tRNA_aden_deaminase"/>
</dbReference>
<name>A0A1T4NJ30_9FIRM</name>
<comment type="cofactor">
    <cofactor evidence="8">
        <name>Zn(2+)</name>
        <dbReference type="ChEBI" id="CHEBI:29105"/>
    </cofactor>
    <text evidence="8">Binds 1 zinc ion per subunit.</text>
</comment>
<dbReference type="RefSeq" id="WP_087679089.1">
    <property type="nucleotide sequence ID" value="NZ_FUWV01000011.1"/>
</dbReference>
<proteinExistence type="inferred from homology"/>
<dbReference type="OrthoDB" id="9802676at2"/>
<reference evidence="10 11" key="1">
    <citation type="submission" date="2017-02" db="EMBL/GenBank/DDBJ databases">
        <authorList>
            <person name="Peterson S.W."/>
        </authorList>
    </citation>
    <scope>NUCLEOTIDE SEQUENCE [LARGE SCALE GENOMIC DNA]</scope>
    <source>
        <strain evidence="10 11">DSM 15102</strain>
    </source>
</reference>
<dbReference type="CDD" id="cd01285">
    <property type="entry name" value="nucleoside_deaminase"/>
    <property type="match status" value="1"/>
</dbReference>
<dbReference type="NCBIfam" id="NF008113">
    <property type="entry name" value="PRK10860.1"/>
    <property type="match status" value="1"/>
</dbReference>
<evidence type="ECO:0000313" key="11">
    <source>
        <dbReference type="Proteomes" id="UP000196365"/>
    </source>
</evidence>
<evidence type="ECO:0000256" key="7">
    <source>
        <dbReference type="ARBA" id="ARBA00048045"/>
    </source>
</evidence>
<keyword evidence="3 8" id="KW-0819">tRNA processing</keyword>
<keyword evidence="5 8" id="KW-0378">Hydrolase</keyword>
<dbReference type="PROSITE" id="PS00903">
    <property type="entry name" value="CYT_DCMP_DEAMINASES_1"/>
    <property type="match status" value="1"/>
</dbReference>
<feature type="domain" description="CMP/dCMP-type deaminase" evidence="9">
    <location>
        <begin position="1"/>
        <end position="111"/>
    </location>
</feature>
<dbReference type="PROSITE" id="PS51747">
    <property type="entry name" value="CYT_DCMP_DEAMINASES_2"/>
    <property type="match status" value="1"/>
</dbReference>
<accession>A0A1T4NJ30</accession>
<dbReference type="AlphaFoldDB" id="A0A1T4NJ30"/>
<comment type="similarity">
    <text evidence="1">Belongs to the cytidine and deoxycytidylate deaminase family. ADAT2 subfamily.</text>
</comment>
<evidence type="ECO:0000256" key="8">
    <source>
        <dbReference type="HAMAP-Rule" id="MF_00972"/>
    </source>
</evidence>
<gene>
    <name evidence="8" type="primary">tadA</name>
    <name evidence="10" type="ORF">SAMN02745973_01698</name>
</gene>
<feature type="active site" description="Proton donor" evidence="8">
    <location>
        <position position="52"/>
    </location>
</feature>
<dbReference type="Proteomes" id="UP000196365">
    <property type="component" value="Unassembled WGS sequence"/>
</dbReference>
<keyword evidence="6 8" id="KW-0862">Zinc</keyword>
<comment type="subunit">
    <text evidence="2 8">Homodimer.</text>
</comment>
<dbReference type="HAMAP" id="MF_00972">
    <property type="entry name" value="tRNA_aden_deaminase"/>
    <property type="match status" value="1"/>
</dbReference>
<dbReference type="InterPro" id="IPR058535">
    <property type="entry name" value="MafB19-deam"/>
</dbReference>
<dbReference type="InterPro" id="IPR002125">
    <property type="entry name" value="CMP_dCMP_dom"/>
</dbReference>
<evidence type="ECO:0000256" key="6">
    <source>
        <dbReference type="ARBA" id="ARBA00022833"/>
    </source>
</evidence>